<dbReference type="EMBL" id="JAGUCO010000024">
    <property type="protein sequence ID" value="MBS2100492.1"/>
    <property type="molecule type" value="Genomic_DNA"/>
</dbReference>
<evidence type="ECO:0000256" key="2">
    <source>
        <dbReference type="ARBA" id="ARBA00023136"/>
    </source>
</evidence>
<keyword evidence="2" id="KW-0472">Membrane</keyword>
<evidence type="ECO:0000313" key="6">
    <source>
        <dbReference type="Proteomes" id="UP000708576"/>
    </source>
</evidence>
<feature type="chain" id="PRO_5045683952" evidence="3">
    <location>
        <begin position="22"/>
        <end position="429"/>
    </location>
</feature>
<accession>A0ABS5K020</accession>
<evidence type="ECO:0000259" key="4">
    <source>
        <dbReference type="Pfam" id="PF01103"/>
    </source>
</evidence>
<keyword evidence="3" id="KW-0732">Signal</keyword>
<evidence type="ECO:0000313" key="5">
    <source>
        <dbReference type="EMBL" id="MBS2100492.1"/>
    </source>
</evidence>
<dbReference type="InterPro" id="IPR000184">
    <property type="entry name" value="Bac_surfAg_D15"/>
</dbReference>
<evidence type="ECO:0000256" key="3">
    <source>
        <dbReference type="SAM" id="SignalP"/>
    </source>
</evidence>
<reference evidence="5 6" key="1">
    <citation type="journal article" date="2015" name="Int. J. Syst. Evol. Microbiol.">
        <title>Carboxylicivirga linearis sp. nov., isolated from a sea cucumber culture pond.</title>
        <authorList>
            <person name="Wang F.Q."/>
            <person name="Zhou Y.X."/>
            <person name="Lin X.Z."/>
            <person name="Chen G.J."/>
            <person name="Du Z.J."/>
        </authorList>
    </citation>
    <scope>NUCLEOTIDE SEQUENCE [LARGE SCALE GENOMIC DNA]</scope>
    <source>
        <strain evidence="5 6">FB218</strain>
    </source>
</reference>
<gene>
    <name evidence="5" type="ORF">KEM10_19555</name>
</gene>
<dbReference type="Proteomes" id="UP000708576">
    <property type="component" value="Unassembled WGS sequence"/>
</dbReference>
<dbReference type="Pfam" id="PF01103">
    <property type="entry name" value="Omp85"/>
    <property type="match status" value="1"/>
</dbReference>
<name>A0ABS5K020_9BACT</name>
<organism evidence="5 6">
    <name type="scientific">Carboxylicivirga linearis</name>
    <dbReference type="NCBI Taxonomy" id="1628157"/>
    <lineage>
        <taxon>Bacteria</taxon>
        <taxon>Pseudomonadati</taxon>
        <taxon>Bacteroidota</taxon>
        <taxon>Bacteroidia</taxon>
        <taxon>Marinilabiliales</taxon>
        <taxon>Marinilabiliaceae</taxon>
        <taxon>Carboxylicivirga</taxon>
    </lineage>
</organism>
<dbReference type="Gene3D" id="2.40.160.50">
    <property type="entry name" value="membrane protein fhac: a member of the omp85/tpsb transporter family"/>
    <property type="match status" value="1"/>
</dbReference>
<feature type="signal peptide" evidence="3">
    <location>
        <begin position="1"/>
        <end position="21"/>
    </location>
</feature>
<evidence type="ECO:0000256" key="1">
    <source>
        <dbReference type="ARBA" id="ARBA00004370"/>
    </source>
</evidence>
<comment type="caution">
    <text evidence="5">The sequence shown here is derived from an EMBL/GenBank/DDBJ whole genome shotgun (WGS) entry which is preliminary data.</text>
</comment>
<feature type="domain" description="Bacterial surface antigen (D15)" evidence="4">
    <location>
        <begin position="212"/>
        <end position="413"/>
    </location>
</feature>
<sequence>MKTIKLIFLMAMMVIAVRVEAQSPPIQNNQEVTPEIEKERKEQAEKVAAENVQPDIKVGKLYFTPIPAIASNPAYGFVYGAAASGSIFLGDPSTTNMSNMMVTATHTSKKQLMITLRGNVYTNQNKWMLQSDYRFFNSSQPTFGLGTGSDGNTLLPGVSPFDDELYEGEGMDFNFIRMHQTGLRKVKPSLYLGGGIHFDRYYNIDDNLLDLENGIYTNHYIYSTKHGFDPSGYNLVGVSANALYDTRDNLANPYSGRFANVSFRYNAEVLGSDQSSSTLWMEYRDYFSVSKDVPRNVIAFWTYANITTHGNLPYMALPATAWDQMGRSGRGFAQGRWRGNDMFYAEAEYRFRLPLLAKNPDLFGGVVFANATSASAHDANVKLFDNWAAAAGVGLRIQIQKATRTNLGIDYGWGHDGTRALYINLTEYF</sequence>
<dbReference type="RefSeq" id="WP_212218443.1">
    <property type="nucleotide sequence ID" value="NZ_JAGUCO010000024.1"/>
</dbReference>
<comment type="subcellular location">
    <subcellularLocation>
        <location evidence="1">Membrane</location>
    </subcellularLocation>
</comment>
<keyword evidence="6" id="KW-1185">Reference proteome</keyword>
<protein>
    <submittedName>
        <fullName evidence="5">BamA/TamA family outer membrane protein</fullName>
    </submittedName>
</protein>
<proteinExistence type="predicted"/>